<protein>
    <recommendedName>
        <fullName evidence="3">Dynein heavy chain tail domain-containing protein</fullName>
    </recommendedName>
</protein>
<dbReference type="EMBL" id="OE839196">
    <property type="protein sequence ID" value="CAD7586112.1"/>
    <property type="molecule type" value="Genomic_DNA"/>
</dbReference>
<sequence>MDFLNGRVADEVLVMTLNPAGQLIPVLGFPASIRNKAVYFIKRDKETITGENFRRRLVFGDMAPKPVDELATLVEEVFVPLLSNPMNHKGWPKVAADDVIKHVHELKNAVYEVQGKISGQTMLPMPIGVERVYQVEQDLVDSNGEKIDLQMKSDIEAIVIKWVSQVNDVLQEDSVTPLDEDPFPTPLSEVKFWNDRVKNLQCVYTQLREPRVEKMASILELTESTYFPPFRNMFRNVVASLTEAKEISIYMKPLIRYFEKMELMDFNEIEPLFRPLLHTICLIWVNSRYYCNVTKLIVLIKEIANLLIHQASKYLDPSALLEGDVDECRDSVLLCLRYLETFRLMFEEYRAKLPTMFKEGHEPVPWTFHPKMAFGRMFLFVERLKKIDAFFACAQEFLRLEKVEFGGIKGRALTSQIVTVFQEFNDIYAVFHSITYDPLSPEDDSFCKDYEMFVEKVEDLDRKLATIFSMALDDCYNLESFFKCTHVMGLLMDRQIINAQVSPKYKVMVAMLHEELDVAKVLFDEQLSMAEKLGYMPVDKFMPPVAGTLLWIHKLRQRITTPVETFRIVEDPIMETPEAQHVFVKYEEMLDYLAQLEEKVFSEWVSQVADKCRVNLNRTLVMRDDSSILQLNFDDEVRNKGLDSHLPGGGLVSILREVSYLKTLGKEDIPEEALDLYHRNEDIRLWVGNLNLVIEWYNGIRSHCTPVEFDLIMDEIEEIDEKVAKVQETLNWNSDDVWVHVKKIRDLVEHLYDRMAKIQANAVRINSIMNTWGTTPLINRKDGKKEALVSLEDRKERVQKRYNEIRQAGEEAHALLEENRKLFFDVPVPKENIEQEEVKEEEMEGGGEEKEEGEDGEQGEAAQETDLEEIPLELQEEFAPPSAEPSDEIEKPPEKEPELEPVDETEIMARLERMRVYKEPMWLNYVDFIDDVISEGLFNTIMCSMMFFMNEMDPELHRPPVFEIQLHLQEQELVFKPSVIIEDPGGFFLLLITVMLEVLRMATLVPRVTKGSKHPDYMVHCFSGDLRTGYTEPHRTAFFRWNAIHVSKCKWLHEYTSYRTGADEFFCGAVRCGAVRTV</sequence>
<reference evidence="4" key="1">
    <citation type="submission" date="2020-11" db="EMBL/GenBank/DDBJ databases">
        <authorList>
            <person name="Tran Van P."/>
        </authorList>
    </citation>
    <scope>NUCLEOTIDE SEQUENCE</scope>
</reference>
<evidence type="ECO:0000313" key="4">
    <source>
        <dbReference type="EMBL" id="CAD7586112.1"/>
    </source>
</evidence>
<feature type="compositionally biased region" description="Basic and acidic residues" evidence="2">
    <location>
        <begin position="888"/>
        <end position="898"/>
    </location>
</feature>
<dbReference type="PROSITE" id="PS00383">
    <property type="entry name" value="TYR_PHOSPHATASE_1"/>
    <property type="match status" value="1"/>
</dbReference>
<dbReference type="GO" id="GO:0005858">
    <property type="term" value="C:axonemal dynein complex"/>
    <property type="evidence" value="ECO:0007669"/>
    <property type="project" value="TreeGrafter"/>
</dbReference>
<feature type="coiled-coil region" evidence="1">
    <location>
        <begin position="781"/>
        <end position="808"/>
    </location>
</feature>
<evidence type="ECO:0000256" key="2">
    <source>
        <dbReference type="SAM" id="MobiDB-lite"/>
    </source>
</evidence>
<dbReference type="GO" id="GO:0007018">
    <property type="term" value="P:microtubule-based movement"/>
    <property type="evidence" value="ECO:0007669"/>
    <property type="project" value="InterPro"/>
</dbReference>
<evidence type="ECO:0000259" key="3">
    <source>
        <dbReference type="Pfam" id="PF08385"/>
    </source>
</evidence>
<feature type="compositionally biased region" description="Acidic residues" evidence="2">
    <location>
        <begin position="834"/>
        <end position="863"/>
    </location>
</feature>
<accession>A0A7R9PGM0</accession>
<dbReference type="InterPro" id="IPR016130">
    <property type="entry name" value="Tyr_Pase_AS"/>
</dbReference>
<feature type="domain" description="Dynein heavy chain tail" evidence="3">
    <location>
        <begin position="154"/>
        <end position="738"/>
    </location>
</feature>
<name>A0A7R9PGM0_TIMGE</name>
<proteinExistence type="predicted"/>
<gene>
    <name evidence="4" type="ORF">TGEB3V08_LOCUS537</name>
</gene>
<dbReference type="InterPro" id="IPR013594">
    <property type="entry name" value="Dynein_heavy_tail"/>
</dbReference>
<evidence type="ECO:0000256" key="1">
    <source>
        <dbReference type="SAM" id="Coils"/>
    </source>
</evidence>
<dbReference type="GO" id="GO:0051959">
    <property type="term" value="F:dynein light intermediate chain binding"/>
    <property type="evidence" value="ECO:0007669"/>
    <property type="project" value="InterPro"/>
</dbReference>
<dbReference type="PANTHER" id="PTHR46532:SF11">
    <property type="entry name" value="DYNEIN AXONEMAL HEAVY CHAIN 12"/>
    <property type="match status" value="1"/>
</dbReference>
<dbReference type="PANTHER" id="PTHR46532">
    <property type="entry name" value="MALE FERTILITY FACTOR KL5"/>
    <property type="match status" value="1"/>
</dbReference>
<organism evidence="4">
    <name type="scientific">Timema genevievae</name>
    <name type="common">Walking stick</name>
    <dbReference type="NCBI Taxonomy" id="629358"/>
    <lineage>
        <taxon>Eukaryota</taxon>
        <taxon>Metazoa</taxon>
        <taxon>Ecdysozoa</taxon>
        <taxon>Arthropoda</taxon>
        <taxon>Hexapoda</taxon>
        <taxon>Insecta</taxon>
        <taxon>Pterygota</taxon>
        <taxon>Neoptera</taxon>
        <taxon>Polyneoptera</taxon>
        <taxon>Phasmatodea</taxon>
        <taxon>Timematodea</taxon>
        <taxon>Timematoidea</taxon>
        <taxon>Timematidae</taxon>
        <taxon>Timema</taxon>
    </lineage>
</organism>
<dbReference type="GO" id="GO:0045505">
    <property type="term" value="F:dynein intermediate chain binding"/>
    <property type="evidence" value="ECO:0007669"/>
    <property type="project" value="InterPro"/>
</dbReference>
<dbReference type="AlphaFoldDB" id="A0A7R9PGM0"/>
<feature type="region of interest" description="Disordered" evidence="2">
    <location>
        <begin position="831"/>
        <end position="863"/>
    </location>
</feature>
<feature type="region of interest" description="Disordered" evidence="2">
    <location>
        <begin position="877"/>
        <end position="902"/>
    </location>
</feature>
<dbReference type="Pfam" id="PF08385">
    <property type="entry name" value="DHC_N1"/>
    <property type="match status" value="1"/>
</dbReference>
<keyword evidence="1" id="KW-0175">Coiled coil</keyword>
<dbReference type="InterPro" id="IPR026983">
    <property type="entry name" value="DHC"/>
</dbReference>